<dbReference type="Proteomes" id="UP001328107">
    <property type="component" value="Unassembled WGS sequence"/>
</dbReference>
<dbReference type="EMBL" id="BTRK01000001">
    <property type="protein sequence ID" value="GMR33928.1"/>
    <property type="molecule type" value="Genomic_DNA"/>
</dbReference>
<evidence type="ECO:0000256" key="1">
    <source>
        <dbReference type="SAM" id="Phobius"/>
    </source>
</evidence>
<protein>
    <submittedName>
        <fullName evidence="2">Uncharacterized protein</fullName>
    </submittedName>
</protein>
<keyword evidence="1" id="KW-1133">Transmembrane helix</keyword>
<organism evidence="2 3">
    <name type="scientific">Pristionchus mayeri</name>
    <dbReference type="NCBI Taxonomy" id="1317129"/>
    <lineage>
        <taxon>Eukaryota</taxon>
        <taxon>Metazoa</taxon>
        <taxon>Ecdysozoa</taxon>
        <taxon>Nematoda</taxon>
        <taxon>Chromadorea</taxon>
        <taxon>Rhabditida</taxon>
        <taxon>Rhabditina</taxon>
        <taxon>Diplogasteromorpha</taxon>
        <taxon>Diplogasteroidea</taxon>
        <taxon>Neodiplogasteridae</taxon>
        <taxon>Pristionchus</taxon>
    </lineage>
</organism>
<feature type="non-terminal residue" evidence="2">
    <location>
        <position position="1"/>
    </location>
</feature>
<gene>
    <name evidence="2" type="ORF">PMAYCL1PPCAC_04123</name>
</gene>
<proteinExistence type="predicted"/>
<accession>A0AAN4Z8H0</accession>
<feature type="transmembrane region" description="Helical" evidence="1">
    <location>
        <begin position="53"/>
        <end position="69"/>
    </location>
</feature>
<feature type="transmembrane region" description="Helical" evidence="1">
    <location>
        <begin position="21"/>
        <end position="41"/>
    </location>
</feature>
<dbReference type="AlphaFoldDB" id="A0AAN4Z8H0"/>
<sequence>IMPLFREGGPFDKLYNRPIKSFGFLKFILLVVVICNFVFAVQLHHMNVPNLELVQILYLCCLILAFLAFRGLNHRYCIPAVILAIPNFVIPITLFLYMLTAENYCYVKKHFLPYGGDENATSPVVITSLQCFDGFPYASGFHDKVYVIIMFGIGKLCEFLLLFHVQKSIERERITLEMMSFMADKDKKVPPIDDTDDEMVVYKREKKVVVV</sequence>
<keyword evidence="1" id="KW-0812">Transmembrane</keyword>
<name>A0AAN4Z8H0_9BILA</name>
<feature type="transmembrane region" description="Helical" evidence="1">
    <location>
        <begin position="76"/>
        <end position="99"/>
    </location>
</feature>
<keyword evidence="3" id="KW-1185">Reference proteome</keyword>
<feature type="transmembrane region" description="Helical" evidence="1">
    <location>
        <begin position="145"/>
        <end position="163"/>
    </location>
</feature>
<evidence type="ECO:0000313" key="3">
    <source>
        <dbReference type="Proteomes" id="UP001328107"/>
    </source>
</evidence>
<reference evidence="3" key="1">
    <citation type="submission" date="2022-10" db="EMBL/GenBank/DDBJ databases">
        <title>Genome assembly of Pristionchus species.</title>
        <authorList>
            <person name="Yoshida K."/>
            <person name="Sommer R.J."/>
        </authorList>
    </citation>
    <scope>NUCLEOTIDE SEQUENCE [LARGE SCALE GENOMIC DNA]</scope>
    <source>
        <strain evidence="3">RS5460</strain>
    </source>
</reference>
<comment type="caution">
    <text evidence="2">The sequence shown here is derived from an EMBL/GenBank/DDBJ whole genome shotgun (WGS) entry which is preliminary data.</text>
</comment>
<keyword evidence="1" id="KW-0472">Membrane</keyword>
<evidence type="ECO:0000313" key="2">
    <source>
        <dbReference type="EMBL" id="GMR33928.1"/>
    </source>
</evidence>